<evidence type="ECO:0000256" key="6">
    <source>
        <dbReference type="RuleBase" id="RU003797"/>
    </source>
</evidence>
<keyword evidence="5" id="KW-0482">Metalloprotease</keyword>
<dbReference type="NCBIfam" id="NF000642">
    <property type="entry name" value="PRK00024.1"/>
    <property type="match status" value="1"/>
</dbReference>
<gene>
    <name evidence="8" type="primary">radC</name>
    <name evidence="8" type="ORF">PRZ01_04870</name>
</gene>
<dbReference type="InterPro" id="IPR020891">
    <property type="entry name" value="UPF0758_CS"/>
</dbReference>
<accession>A0ABT5KNM8</accession>
<dbReference type="InterPro" id="IPR046778">
    <property type="entry name" value="UPF0758_N"/>
</dbReference>
<evidence type="ECO:0000256" key="2">
    <source>
        <dbReference type="ARBA" id="ARBA00022723"/>
    </source>
</evidence>
<dbReference type="PROSITE" id="PS50249">
    <property type="entry name" value="MPN"/>
    <property type="match status" value="1"/>
</dbReference>
<dbReference type="Proteomes" id="UP001219862">
    <property type="component" value="Unassembled WGS sequence"/>
</dbReference>
<evidence type="ECO:0000256" key="3">
    <source>
        <dbReference type="ARBA" id="ARBA00022801"/>
    </source>
</evidence>
<organism evidence="8 9">
    <name type="scientific">Roseateles koreensis</name>
    <dbReference type="NCBI Taxonomy" id="2987526"/>
    <lineage>
        <taxon>Bacteria</taxon>
        <taxon>Pseudomonadati</taxon>
        <taxon>Pseudomonadota</taxon>
        <taxon>Betaproteobacteria</taxon>
        <taxon>Burkholderiales</taxon>
        <taxon>Sphaerotilaceae</taxon>
        <taxon>Roseateles</taxon>
    </lineage>
</organism>
<evidence type="ECO:0000313" key="9">
    <source>
        <dbReference type="Proteomes" id="UP001219862"/>
    </source>
</evidence>
<keyword evidence="1" id="KW-0645">Protease</keyword>
<dbReference type="CDD" id="cd08071">
    <property type="entry name" value="MPN_DUF2466"/>
    <property type="match status" value="1"/>
</dbReference>
<name>A0ABT5KNM8_9BURK</name>
<evidence type="ECO:0000259" key="7">
    <source>
        <dbReference type="PROSITE" id="PS50249"/>
    </source>
</evidence>
<keyword evidence="3" id="KW-0378">Hydrolase</keyword>
<keyword evidence="9" id="KW-1185">Reference proteome</keyword>
<feature type="domain" description="MPN" evidence="7">
    <location>
        <begin position="117"/>
        <end position="239"/>
    </location>
</feature>
<comment type="caution">
    <text evidence="8">The sequence shown here is derived from an EMBL/GenBank/DDBJ whole genome shotgun (WGS) entry which is preliminary data.</text>
</comment>
<comment type="similarity">
    <text evidence="6">Belongs to the UPF0758 family.</text>
</comment>
<dbReference type="InterPro" id="IPR025657">
    <property type="entry name" value="RadC_JAB"/>
</dbReference>
<dbReference type="InterPro" id="IPR037518">
    <property type="entry name" value="MPN"/>
</dbReference>
<evidence type="ECO:0000256" key="1">
    <source>
        <dbReference type="ARBA" id="ARBA00022670"/>
    </source>
</evidence>
<evidence type="ECO:0000313" key="8">
    <source>
        <dbReference type="EMBL" id="MDC8784519.1"/>
    </source>
</evidence>
<evidence type="ECO:0000256" key="5">
    <source>
        <dbReference type="ARBA" id="ARBA00023049"/>
    </source>
</evidence>
<dbReference type="SUPFAM" id="SSF47781">
    <property type="entry name" value="RuvA domain 2-like"/>
    <property type="match status" value="1"/>
</dbReference>
<proteinExistence type="inferred from homology"/>
<dbReference type="Pfam" id="PF04002">
    <property type="entry name" value="RadC"/>
    <property type="match status" value="1"/>
</dbReference>
<dbReference type="PROSITE" id="PS01302">
    <property type="entry name" value="UPF0758"/>
    <property type="match status" value="1"/>
</dbReference>
<dbReference type="PANTHER" id="PTHR30471:SF3">
    <property type="entry name" value="UPF0758 PROTEIN YEES-RELATED"/>
    <property type="match status" value="1"/>
</dbReference>
<evidence type="ECO:0000256" key="4">
    <source>
        <dbReference type="ARBA" id="ARBA00022833"/>
    </source>
</evidence>
<dbReference type="InterPro" id="IPR010994">
    <property type="entry name" value="RuvA_2-like"/>
</dbReference>
<keyword evidence="2" id="KW-0479">Metal-binding</keyword>
<keyword evidence="4" id="KW-0862">Zinc</keyword>
<dbReference type="Gene3D" id="3.40.140.10">
    <property type="entry name" value="Cytidine Deaminase, domain 2"/>
    <property type="match status" value="1"/>
</dbReference>
<dbReference type="InterPro" id="IPR001405">
    <property type="entry name" value="UPF0758"/>
</dbReference>
<dbReference type="PANTHER" id="PTHR30471">
    <property type="entry name" value="DNA REPAIR PROTEIN RADC"/>
    <property type="match status" value="1"/>
</dbReference>
<reference evidence="8 9" key="1">
    <citation type="submission" date="2022-10" db="EMBL/GenBank/DDBJ databases">
        <title>paucibacter sp. hw8 Genome sequencing.</title>
        <authorList>
            <person name="Park S."/>
        </authorList>
    </citation>
    <scope>NUCLEOTIDE SEQUENCE [LARGE SCALE GENOMIC DNA]</scope>
    <source>
        <strain evidence="9">hw8</strain>
    </source>
</reference>
<sequence>MPIKDIPAEARPREKLLSRGPGALSDIELLAILLRTGIQGKGVLQMAEELLQLKNDSASPQPDNLLGGFGGIAGLLHATADDLRRVKGLGPAKRAEIVAVLELARRAMAQRLQEREVFTDPQAVKHFLQLHLASRAHEVFAVLFLDAGHRLIAMEEMFRGTLTQTSVYPREVAKRGLELGAAAVILAHNHPSGMAEPSQSDALLTQALKNALALVDMRVLDHLVVGGDTVISMAERGLI</sequence>
<dbReference type="RefSeq" id="WP_273595631.1">
    <property type="nucleotide sequence ID" value="NZ_JAQQXS010000003.1"/>
</dbReference>
<protein>
    <submittedName>
        <fullName evidence="8">DNA repair protein RadC</fullName>
    </submittedName>
</protein>
<dbReference type="Pfam" id="PF20582">
    <property type="entry name" value="UPF0758_N"/>
    <property type="match status" value="1"/>
</dbReference>
<dbReference type="NCBIfam" id="TIGR00608">
    <property type="entry name" value="radc"/>
    <property type="match status" value="1"/>
</dbReference>
<dbReference type="EMBL" id="JAQQXS010000003">
    <property type="protein sequence ID" value="MDC8784519.1"/>
    <property type="molecule type" value="Genomic_DNA"/>
</dbReference>